<dbReference type="AlphaFoldDB" id="A0A2T7PGP1"/>
<dbReference type="InterPro" id="IPR011029">
    <property type="entry name" value="DEATH-like_dom_sf"/>
</dbReference>
<reference evidence="1 2" key="1">
    <citation type="submission" date="2018-04" db="EMBL/GenBank/DDBJ databases">
        <title>The genome of golden apple snail Pomacea canaliculata provides insight into stress tolerance and invasive adaptation.</title>
        <authorList>
            <person name="Liu C."/>
            <person name="Liu B."/>
            <person name="Ren Y."/>
            <person name="Zhang Y."/>
            <person name="Wang H."/>
            <person name="Li S."/>
            <person name="Jiang F."/>
            <person name="Yin L."/>
            <person name="Zhang G."/>
            <person name="Qian W."/>
            <person name="Fan W."/>
        </authorList>
    </citation>
    <scope>NUCLEOTIDE SEQUENCE [LARGE SCALE GENOMIC DNA]</scope>
    <source>
        <strain evidence="1">SZHN2017</strain>
        <tissue evidence="1">Muscle</tissue>
    </source>
</reference>
<name>A0A2T7PGP1_POMCA</name>
<comment type="caution">
    <text evidence="1">The sequence shown here is derived from an EMBL/GenBank/DDBJ whole genome shotgun (WGS) entry which is preliminary data.</text>
</comment>
<organism evidence="1 2">
    <name type="scientific">Pomacea canaliculata</name>
    <name type="common">Golden apple snail</name>
    <dbReference type="NCBI Taxonomy" id="400727"/>
    <lineage>
        <taxon>Eukaryota</taxon>
        <taxon>Metazoa</taxon>
        <taxon>Spiralia</taxon>
        <taxon>Lophotrochozoa</taxon>
        <taxon>Mollusca</taxon>
        <taxon>Gastropoda</taxon>
        <taxon>Caenogastropoda</taxon>
        <taxon>Architaenioglossa</taxon>
        <taxon>Ampullarioidea</taxon>
        <taxon>Ampullariidae</taxon>
        <taxon>Pomacea</taxon>
    </lineage>
</organism>
<dbReference type="Gene3D" id="1.10.533.10">
    <property type="entry name" value="Death Domain, Fas"/>
    <property type="match status" value="1"/>
</dbReference>
<dbReference type="EMBL" id="PZQS01000004">
    <property type="protein sequence ID" value="PVD32589.1"/>
    <property type="molecule type" value="Genomic_DNA"/>
</dbReference>
<dbReference type="SUPFAM" id="SSF47986">
    <property type="entry name" value="DEATH domain"/>
    <property type="match status" value="1"/>
</dbReference>
<accession>A0A2T7PGP1</accession>
<evidence type="ECO:0000313" key="1">
    <source>
        <dbReference type="EMBL" id="PVD32589.1"/>
    </source>
</evidence>
<sequence>MRRFSLGFKKKGSFRPTSWKVSGLVVLLCVCLGERKGERIQYLSAWYEAHNDQRYPEDSKCTISTWLPRDLSECQCSAVTDKYDQGYKMLELLQKRGPKAFHKFVGILETDYDWLAELLKGAEVTEMSGHNTAEMPCRSQPTQEEDQTTAELPAMAASTQKTRKKIMSSAKQDALAKHSELIAKIVDVDTVLKTVKSSLSSDEKQDIKGLRSACMRMSVCNRDWPYKEQISARGSIVDNHVISRQSDAQPDYEI</sequence>
<proteinExistence type="predicted"/>
<gene>
    <name evidence="1" type="ORF">C0Q70_08031</name>
</gene>
<dbReference type="Proteomes" id="UP000245119">
    <property type="component" value="Linkage Group LG4"/>
</dbReference>
<evidence type="ECO:0008006" key="3">
    <source>
        <dbReference type="Google" id="ProtNLM"/>
    </source>
</evidence>
<keyword evidence="2" id="KW-1185">Reference proteome</keyword>
<dbReference type="CDD" id="cd01671">
    <property type="entry name" value="CARD"/>
    <property type="match status" value="1"/>
</dbReference>
<protein>
    <recommendedName>
        <fullName evidence="3">CARD domain-containing protein</fullName>
    </recommendedName>
</protein>
<evidence type="ECO:0000313" key="2">
    <source>
        <dbReference type="Proteomes" id="UP000245119"/>
    </source>
</evidence>